<dbReference type="Gene3D" id="2.60.40.790">
    <property type="match status" value="1"/>
</dbReference>
<sequence>MTSEPESTDTDTQPQPQQKTTTDAKKKAANSYYYWHGHEKERAKVGDVAPMPTPQLVKKSESVDPLPIAATTFSITKYSWGDAEKVATVYVETKVEGEQPLVDETLQVEFQRRKVTVSYAANVVSSKATTLRRKKQLLLHLCKSIKADECTYKVKESSGQVVLRLVKEKPSTWFELIGKDATSGNDSDKDSETEGGGGLVQEEGLE</sequence>
<dbReference type="InterPro" id="IPR008978">
    <property type="entry name" value="HSP20-like_chaperone"/>
</dbReference>
<keyword evidence="5" id="KW-1185">Reference proteome</keyword>
<protein>
    <submittedName>
        <fullName evidence="3">ACD-like protein</fullName>
    </submittedName>
</protein>
<dbReference type="GO" id="GO:0005634">
    <property type="term" value="C:nucleus"/>
    <property type="evidence" value="ECO:0007669"/>
    <property type="project" value="TreeGrafter"/>
</dbReference>
<dbReference type="Pfam" id="PF04969">
    <property type="entry name" value="CS"/>
    <property type="match status" value="1"/>
</dbReference>
<accession>A0A3G1S267</accession>
<dbReference type="AlphaFoldDB" id="A0A3G1S267"/>
<evidence type="ECO:0000256" key="1">
    <source>
        <dbReference type="SAM" id="MobiDB-lite"/>
    </source>
</evidence>
<reference evidence="3" key="2">
    <citation type="journal article" date="2018" name="PLoS ONE">
        <title>Genome-wide identification of evolutionarily conserved Small Heat-Shock and eight other proteins bearing ?-crystallin domain-like in kinetoplastid protists.</title>
        <authorList>
            <person name="Costa-Martins A.G."/>
            <person name="Lima L."/>
            <person name="Alves J.M."/>
            <person name="Serrano M.G."/>
            <person name="Buck G.A."/>
            <person name="Camargo E.P."/>
            <person name="Teixeira M.M."/>
        </authorList>
    </citation>
    <scope>NUCLEOTIDE SEQUENCE</scope>
    <source>
        <strain evidence="3">Tra_minimus2_01468_22</strain>
    </source>
</reference>
<dbReference type="PROSITE" id="PS51203">
    <property type="entry name" value="CS"/>
    <property type="match status" value="1"/>
</dbReference>
<organism evidence="3">
    <name type="scientific">Trypanosoma rangeli</name>
    <dbReference type="NCBI Taxonomy" id="5698"/>
    <lineage>
        <taxon>Eukaryota</taxon>
        <taxon>Discoba</taxon>
        <taxon>Euglenozoa</taxon>
        <taxon>Kinetoplastea</taxon>
        <taxon>Metakinetoplastina</taxon>
        <taxon>Trypanosomatida</taxon>
        <taxon>Trypanosomatidae</taxon>
        <taxon>Trypanosoma</taxon>
        <taxon>Herpetosoma</taxon>
    </lineage>
</organism>
<gene>
    <name evidence="3" type="primary">ACD</name>
    <name evidence="4" type="ORF">TraAM80_09206</name>
</gene>
<dbReference type="OMA" id="WHSHEKE"/>
<dbReference type="InterPro" id="IPR052289">
    <property type="entry name" value="Calcyclin-binding_UBL-bridge"/>
</dbReference>
<dbReference type="PANTHER" id="PTHR13164:SF6">
    <property type="entry name" value="CS DOMAIN-CONTAINING PROTEIN"/>
    <property type="match status" value="1"/>
</dbReference>
<evidence type="ECO:0000313" key="3">
    <source>
        <dbReference type="EMBL" id="AXL07922.1"/>
    </source>
</evidence>
<feature type="domain" description="CS" evidence="2">
    <location>
        <begin position="73"/>
        <end position="177"/>
    </location>
</feature>
<evidence type="ECO:0000259" key="2">
    <source>
        <dbReference type="PROSITE" id="PS51203"/>
    </source>
</evidence>
<dbReference type="InterPro" id="IPR007052">
    <property type="entry name" value="CS_dom"/>
</dbReference>
<feature type="region of interest" description="Disordered" evidence="1">
    <location>
        <begin position="178"/>
        <end position="206"/>
    </location>
</feature>
<dbReference type="PANTHER" id="PTHR13164">
    <property type="entry name" value="CALICYLIN BINDING PROTEIN"/>
    <property type="match status" value="1"/>
</dbReference>
<evidence type="ECO:0000313" key="4">
    <source>
        <dbReference type="EMBL" id="RNE97663.1"/>
    </source>
</evidence>
<dbReference type="VEuPathDB" id="TriTrypDB:TRSC58_04160"/>
<feature type="region of interest" description="Disordered" evidence="1">
    <location>
        <begin position="1"/>
        <end position="26"/>
    </location>
</feature>
<dbReference type="EMBL" id="MH422156">
    <property type="protein sequence ID" value="AXL07922.1"/>
    <property type="molecule type" value="Genomic_DNA"/>
</dbReference>
<dbReference type="SUPFAM" id="SSF49764">
    <property type="entry name" value="HSP20-like chaperones"/>
    <property type="match status" value="1"/>
</dbReference>
<proteinExistence type="predicted"/>
<dbReference type="OrthoDB" id="245640at2759"/>
<reference evidence="4 5" key="1">
    <citation type="journal article" date="2018" name="BMC Genomics">
        <title>Genomic comparison of Trypanosoma conorhini and Trypanosoma rangeli to Trypanosoma cruzi strains of high and low virulence.</title>
        <authorList>
            <person name="Bradwell K.R."/>
            <person name="Koparde V.N."/>
            <person name="Matveyev A.V."/>
            <person name="Serrano M.G."/>
            <person name="Alves J.M."/>
            <person name="Parikh H."/>
            <person name="Huang B."/>
            <person name="Lee V."/>
            <person name="Espinosa-Alvarez O."/>
            <person name="Ortiz P.A."/>
            <person name="Costa-Martins A.G."/>
            <person name="Teixeira M.M."/>
            <person name="Buck G.A."/>
        </authorList>
    </citation>
    <scope>NUCLEOTIDE SEQUENCE [LARGE SCALE GENOMIC DNA]</scope>
    <source>
        <strain evidence="4 5">AM80</strain>
    </source>
</reference>
<evidence type="ECO:0000313" key="5">
    <source>
        <dbReference type="Proteomes" id="UP000283634"/>
    </source>
</evidence>
<feature type="non-terminal residue" evidence="3">
    <location>
        <position position="206"/>
    </location>
</feature>
<dbReference type="EMBL" id="MKGL01000537">
    <property type="protein sequence ID" value="RNE97663.1"/>
    <property type="molecule type" value="Genomic_DNA"/>
</dbReference>
<name>A0A3G1S267_TRYRA</name>
<feature type="compositionally biased region" description="Low complexity" evidence="1">
    <location>
        <begin position="10"/>
        <end position="21"/>
    </location>
</feature>
<dbReference type="Proteomes" id="UP000283634">
    <property type="component" value="Unassembled WGS sequence"/>
</dbReference>